<proteinExistence type="predicted"/>
<dbReference type="RefSeq" id="YP_002518989.1">
    <property type="nucleotide sequence ID" value="NC_011916.1"/>
</dbReference>
<dbReference type="PhylomeDB" id="A0A0H3CDU1"/>
<keyword evidence="1" id="KW-0812">Transmembrane</keyword>
<dbReference type="EC" id="1.8.1.2" evidence="2"/>
<name>A0A0H3CDU1_CAUVN</name>
<keyword evidence="3" id="KW-1185">Reference proteome</keyword>
<evidence type="ECO:0000256" key="1">
    <source>
        <dbReference type="SAM" id="Phobius"/>
    </source>
</evidence>
<reference evidence="2 3" key="1">
    <citation type="journal article" date="2010" name="J. Bacteriol.">
        <title>The genetic basis of laboratory adaptation in Caulobacter crescentus.</title>
        <authorList>
            <person name="Marks M.E."/>
            <person name="Castro-Rojas C.M."/>
            <person name="Teiling C."/>
            <person name="Du L."/>
            <person name="Kapatral V."/>
            <person name="Walunas T.L."/>
            <person name="Crosson S."/>
        </authorList>
    </citation>
    <scope>NUCLEOTIDE SEQUENCE [LARGE SCALE GENOMIC DNA]</scope>
    <source>
        <strain evidence="3">NA1000 / CB15N</strain>
    </source>
</reference>
<dbReference type="SMR" id="A0A0H3CDU1"/>
<dbReference type="InterPro" id="IPR005625">
    <property type="entry name" value="PepSY-ass_TM"/>
</dbReference>
<dbReference type="Pfam" id="PF03929">
    <property type="entry name" value="PepSY_TM"/>
    <property type="match status" value="1"/>
</dbReference>
<dbReference type="AlphaFoldDB" id="A0A0H3CDU1"/>
<dbReference type="EMBL" id="CP001340">
    <property type="protein sequence ID" value="ACL97081.1"/>
    <property type="molecule type" value="Genomic_DNA"/>
</dbReference>
<feature type="transmembrane region" description="Helical" evidence="1">
    <location>
        <begin position="425"/>
        <end position="458"/>
    </location>
</feature>
<dbReference type="PATRIC" id="fig|565050.3.peg.3528"/>
<keyword evidence="1" id="KW-1133">Transmembrane helix</keyword>
<dbReference type="Proteomes" id="UP000001364">
    <property type="component" value="Chromosome"/>
</dbReference>
<dbReference type="PANTHER" id="PTHR34219">
    <property type="entry name" value="IRON-REGULATED INNER MEMBRANE PROTEIN-RELATED"/>
    <property type="match status" value="1"/>
</dbReference>
<dbReference type="PANTHER" id="PTHR34219:SF1">
    <property type="entry name" value="PEPSY DOMAIN-CONTAINING PROTEIN"/>
    <property type="match status" value="1"/>
</dbReference>
<accession>A0A0H3CDU1</accession>
<organism evidence="2 3">
    <name type="scientific">Caulobacter vibrioides (strain NA1000 / CB15N)</name>
    <name type="common">Caulobacter crescentus</name>
    <dbReference type="NCBI Taxonomy" id="565050"/>
    <lineage>
        <taxon>Bacteria</taxon>
        <taxon>Pseudomonadati</taxon>
        <taxon>Pseudomonadota</taxon>
        <taxon>Alphaproteobacteria</taxon>
        <taxon>Caulobacterales</taxon>
        <taxon>Caulobacteraceae</taxon>
        <taxon>Caulobacter</taxon>
    </lineage>
</organism>
<sequence>MTAIDNSETPAPAGAVYRAFWRWHFYAGLLVLPILMLMALTGGLYLFKDELTAVVHRPLVVVAEGPARTAPTAWIKAAETATGGAAKQVVIPERADRSVLVTVEAKGEKQTAYVNPYTGAVLGTTQPGGVMGVIKHLHSLEIAGPVMNLLVEVVAGWTIVLVATGIFLWWPRGQKGGVVTVRSQPAKRLFWRDLHAVTGIFAGGVIAFLAVTGMPWSAFWGKEVRQITTEAGWGRPKPPVAEQHHGKPAAVEEAAGVPWALQTKTPPPSGAQGARADMDDHAHHMMMMDAPAPLDANAIVAKARAAGLTGGFTLSLPKAPGGTWTAAQMSDQVEQTRAVYLDGGDGRVLADIGYRDFGPAAQAIEWGIAVHEGRQFGLVNTLVMLAGCVAVWLMGVSAIVMWWKRRPQGRPEGRLAAPARPAHRGAYVGLLAIVLPLAVLYPLVGASLVAALLFDLILRRLITPRAQTGA</sequence>
<evidence type="ECO:0000313" key="3">
    <source>
        <dbReference type="Proteomes" id="UP000001364"/>
    </source>
</evidence>
<keyword evidence="1" id="KW-0472">Membrane</keyword>
<dbReference type="RefSeq" id="WP_010921330.1">
    <property type="nucleotide sequence ID" value="NC_011916.1"/>
</dbReference>
<feature type="transmembrane region" description="Helical" evidence="1">
    <location>
        <begin position="149"/>
        <end position="170"/>
    </location>
</feature>
<protein>
    <submittedName>
        <fullName evidence="2">PiuB-related membrane protein</fullName>
        <ecNumber evidence="2">1.8.1.2</ecNumber>
    </submittedName>
</protein>
<dbReference type="OrthoDB" id="9791166at2"/>
<feature type="transmembrane region" description="Helical" evidence="1">
    <location>
        <begin position="190"/>
        <end position="212"/>
    </location>
</feature>
<dbReference type="KEGG" id="ccs:CCNA_03616"/>
<dbReference type="GeneID" id="7329699"/>
<dbReference type="GO" id="GO:0004783">
    <property type="term" value="F:sulfite reductase (NADPH) activity"/>
    <property type="evidence" value="ECO:0007669"/>
    <property type="project" value="UniProtKB-EC"/>
</dbReference>
<dbReference type="HOGENOM" id="CLU_031962_3_2_5"/>
<gene>
    <name evidence="2" type="ordered locus">CCNA_03616</name>
</gene>
<evidence type="ECO:0000313" key="2">
    <source>
        <dbReference type="EMBL" id="ACL97081.1"/>
    </source>
</evidence>
<feature type="transmembrane region" description="Helical" evidence="1">
    <location>
        <begin position="382"/>
        <end position="403"/>
    </location>
</feature>
<feature type="transmembrane region" description="Helical" evidence="1">
    <location>
        <begin position="25"/>
        <end position="47"/>
    </location>
</feature>
<keyword evidence="2" id="KW-0560">Oxidoreductase</keyword>